<evidence type="ECO:0000313" key="3">
    <source>
        <dbReference type="Proteomes" id="UP001152795"/>
    </source>
</evidence>
<feature type="compositionally biased region" description="Polar residues" evidence="1">
    <location>
        <begin position="122"/>
        <end position="131"/>
    </location>
</feature>
<proteinExistence type="predicted"/>
<dbReference type="Proteomes" id="UP001152795">
    <property type="component" value="Unassembled WGS sequence"/>
</dbReference>
<name>A0A6S7HKV0_PARCT</name>
<protein>
    <submittedName>
        <fullName evidence="2">Uncharacterized protein</fullName>
    </submittedName>
</protein>
<keyword evidence="3" id="KW-1185">Reference proteome</keyword>
<feature type="region of interest" description="Disordered" evidence="1">
    <location>
        <begin position="1"/>
        <end position="131"/>
    </location>
</feature>
<accession>A0A6S7HKV0</accession>
<dbReference type="EMBL" id="CACRXK020004907">
    <property type="protein sequence ID" value="CAB4004437.1"/>
    <property type="molecule type" value="Genomic_DNA"/>
</dbReference>
<reference evidence="2" key="1">
    <citation type="submission" date="2020-04" db="EMBL/GenBank/DDBJ databases">
        <authorList>
            <person name="Alioto T."/>
            <person name="Alioto T."/>
            <person name="Gomez Garrido J."/>
        </authorList>
    </citation>
    <scope>NUCLEOTIDE SEQUENCE</scope>
    <source>
        <strain evidence="2">A484AB</strain>
    </source>
</reference>
<evidence type="ECO:0000256" key="1">
    <source>
        <dbReference type="SAM" id="MobiDB-lite"/>
    </source>
</evidence>
<sequence length="131" mass="14486">MSEAKPIPVEEKPSNIQPKANSLPREKTALSRVSSSPVFVGDAPSIGATLRRRSDILFHSNEQLPKDETDSGRRSNISTSSEDEERNRSASTTSPDQPSIDAWLQWRKNKNNRRNSLPVVNYGSSLHGTSV</sequence>
<gene>
    <name evidence="2" type="ORF">PACLA_8A066309</name>
</gene>
<organism evidence="2 3">
    <name type="scientific">Paramuricea clavata</name>
    <name type="common">Red gorgonian</name>
    <name type="synonym">Violescent sea-whip</name>
    <dbReference type="NCBI Taxonomy" id="317549"/>
    <lineage>
        <taxon>Eukaryota</taxon>
        <taxon>Metazoa</taxon>
        <taxon>Cnidaria</taxon>
        <taxon>Anthozoa</taxon>
        <taxon>Octocorallia</taxon>
        <taxon>Malacalcyonacea</taxon>
        <taxon>Plexauridae</taxon>
        <taxon>Paramuricea</taxon>
    </lineage>
</organism>
<comment type="caution">
    <text evidence="2">The sequence shown here is derived from an EMBL/GenBank/DDBJ whole genome shotgun (WGS) entry which is preliminary data.</text>
</comment>
<dbReference type="AlphaFoldDB" id="A0A6S7HKV0"/>
<feature type="compositionally biased region" description="Basic and acidic residues" evidence="1">
    <location>
        <begin position="64"/>
        <end position="73"/>
    </location>
</feature>
<evidence type="ECO:0000313" key="2">
    <source>
        <dbReference type="EMBL" id="CAB4004437.1"/>
    </source>
</evidence>